<evidence type="ECO:0000256" key="2">
    <source>
        <dbReference type="SAM" id="SignalP"/>
    </source>
</evidence>
<reference evidence="4" key="1">
    <citation type="submission" date="2025-08" db="UniProtKB">
        <authorList>
            <consortium name="RefSeq"/>
        </authorList>
    </citation>
    <scope>IDENTIFICATION</scope>
</reference>
<feature type="compositionally biased region" description="Basic residues" evidence="1">
    <location>
        <begin position="554"/>
        <end position="563"/>
    </location>
</feature>
<feature type="signal peptide" evidence="2">
    <location>
        <begin position="1"/>
        <end position="20"/>
    </location>
</feature>
<feature type="region of interest" description="Disordered" evidence="1">
    <location>
        <begin position="1524"/>
        <end position="1588"/>
    </location>
</feature>
<organism evidence="3 4">
    <name type="scientific">Hydra vulgaris</name>
    <name type="common">Hydra</name>
    <name type="synonym">Hydra attenuata</name>
    <dbReference type="NCBI Taxonomy" id="6087"/>
    <lineage>
        <taxon>Eukaryota</taxon>
        <taxon>Metazoa</taxon>
        <taxon>Cnidaria</taxon>
        <taxon>Hydrozoa</taxon>
        <taxon>Hydroidolina</taxon>
        <taxon>Anthoathecata</taxon>
        <taxon>Aplanulata</taxon>
        <taxon>Hydridae</taxon>
        <taxon>Hydra</taxon>
    </lineage>
</organism>
<feature type="compositionally biased region" description="Low complexity" evidence="1">
    <location>
        <begin position="256"/>
        <end position="278"/>
    </location>
</feature>
<evidence type="ECO:0000313" key="3">
    <source>
        <dbReference type="Proteomes" id="UP001652625"/>
    </source>
</evidence>
<feature type="chain" id="PRO_5045825439" evidence="2">
    <location>
        <begin position="21"/>
        <end position="1631"/>
    </location>
</feature>
<feature type="region of interest" description="Disordered" evidence="1">
    <location>
        <begin position="1143"/>
        <end position="1208"/>
    </location>
</feature>
<feature type="compositionally biased region" description="Basic and acidic residues" evidence="1">
    <location>
        <begin position="116"/>
        <end position="157"/>
    </location>
</feature>
<dbReference type="PANTHER" id="PTHR36812">
    <property type="entry name" value="NEUROFILAMENT TRIPLET M PROTEIN-LIKE PROTEIN"/>
    <property type="match status" value="1"/>
</dbReference>
<keyword evidence="2" id="KW-0732">Signal</keyword>
<feature type="region of interest" description="Disordered" evidence="1">
    <location>
        <begin position="543"/>
        <end position="563"/>
    </location>
</feature>
<feature type="compositionally biased region" description="Basic and acidic residues" evidence="1">
    <location>
        <begin position="1161"/>
        <end position="1179"/>
    </location>
</feature>
<evidence type="ECO:0000256" key="1">
    <source>
        <dbReference type="SAM" id="MobiDB-lite"/>
    </source>
</evidence>
<feature type="compositionally biased region" description="Acidic residues" evidence="1">
    <location>
        <begin position="47"/>
        <end position="61"/>
    </location>
</feature>
<feature type="region of interest" description="Disordered" evidence="1">
    <location>
        <begin position="98"/>
        <end position="290"/>
    </location>
</feature>
<keyword evidence="3" id="KW-1185">Reference proteome</keyword>
<feature type="compositionally biased region" description="Gly residues" evidence="1">
    <location>
        <begin position="1531"/>
        <end position="1544"/>
    </location>
</feature>
<feature type="compositionally biased region" description="Polar residues" evidence="1">
    <location>
        <begin position="158"/>
        <end position="171"/>
    </location>
</feature>
<feature type="compositionally biased region" description="Basic and acidic residues" evidence="1">
    <location>
        <begin position="174"/>
        <end position="204"/>
    </location>
</feature>
<accession>A0ABM4D362</accession>
<dbReference type="Proteomes" id="UP001652625">
    <property type="component" value="Chromosome 12"/>
</dbReference>
<feature type="compositionally biased region" description="Basic and acidic residues" evidence="1">
    <location>
        <begin position="544"/>
        <end position="553"/>
    </location>
</feature>
<feature type="region of interest" description="Disordered" evidence="1">
    <location>
        <begin position="44"/>
        <end position="66"/>
    </location>
</feature>
<proteinExistence type="predicted"/>
<dbReference type="PANTHER" id="PTHR36812:SF9">
    <property type="entry name" value="MYB-LIKE PROTEIN X ISOFORM X1"/>
    <property type="match status" value="1"/>
</dbReference>
<feature type="compositionally biased region" description="Polar residues" evidence="1">
    <location>
        <begin position="1549"/>
        <end position="1564"/>
    </location>
</feature>
<sequence length="1631" mass="175305">MKCKWLEVLLLLSICVGSQSRPVVDNSEILQVIKDISSLDSLISENDAADDNDDDDEEETDKDSINVKVLKDANSTKKALIHNTTVNKDYSVKNEIAKSDKETEVDTIPVGQRLTSEQKIESKPNAAEETKSSHPESKSQEVTNEKAVEKLTEKNSSQEKNVTATDSSAMRNQKSKENESNNKGKESESRAKSLISKKEEKAVSSEDEEDDNDDEEEEKESEEVGSGADEDVETKSNIENTKKSENKTPKEETQEQSESSFVEPSSIESSSSMESSSVESDEIEPEEQDEKVKMFFISPFEKSKDKDSTTRQVLTYPAVSQGSSIHHHGSPSHVWSSDYPYFAYGYSWGCGNHINSADHHVFKKSKLKNHKDNKKSDLLCRDYMLLPAITPAAIRAVEEKEENAKTRQNVIAKDIACSEDDTDCTQRQVIGNMAGGSLFGDGMGGLGMGFPGIGGIHTGVSGYNLAGGLGHNHGHGIVHEYGHGDGHGSEHGFPHSHEYHHGYEVGNSDLGNAYGGGFGDGLDSGVNGYNEGLGHYAVSNKNDVSSEKAEKKANVKNKKHTAKKKHIVGTLDDENESGYQGINQFGGEFGNTELAGSHGLGSRVVYPTTNGITNGIYGENSNVLGVGLKNKNILNTDIYAHPINNAPSFNLPGGHFASSNLVGGNLANFGGVINDRFNNFGSGNIVNDGSYPLGTFDDGRMYNNDAEYEPESGNMGDGVGHPYYPNSHTEENDGYGPPIMGPPLRNAFGYSNLEHSFQNNPGAMKVGYGGSIGHIGGLEVNGIHSNFAYKSKIKKKKNKKQVRGNVRQDIAMPDEQAMMDVTKQRQLIGSLGASTLFSDNVGGMGLGYPGIPGMSSGISGIPGEYGGNGGYGQGWSGHGTGLHPHGYNNYADEEGHGGDFGNFGSHGEETSHEGGYDRSNYKNMEQENQQNHEEALSQKRGIIYSPAEKQERNNAQLIASNTVDIPAQDLDDIKYLTNIDRRLPRYVSHLPNQLSDENFNDIQHLTRYNSNSDHGDLNYYQPRHVHIGVGTPNVKVEVETSKSEIAHNPSVHVSFQKMSEIKKLVHEVSDSLKRTNIKLNALKKGHAPNSVGGKRQITPAFTPVVAEPVGVPDMRYPVPAADRYPLGAGYIWPSRNYGLHHHGGPGHMTWSKSHTPKAIKKSNENEDKDEKISIKSVKEKNKKQKHKSGKHRRSVSSKTKKHERVGTKRQFLEHPMSFPHGNGFPYHTNSQGYGFGMGYPMRSAGFIGHGGMGGYGVGHFGHRYGGHMMRGMGGFHNGGYNGYGGHSLVIHNPVHMMAYGGNGYNGVNGYGREGSGFGREGNSMMDNMPIHSTQFSGLSHSGEGFEGHHIGMNGGYYPSLHSFGGVSGIDGGHSIGGDSFINPPSSHGPGEGYGFQNGGINGGVGMGGIGGFGSAHQGFPSGLGGNLYNNFAGFNGFNDFNHDHNELPSHGSGIGLDPGMSTMGGDVMHSIGMGHPIGLAVSQGVPGGNAGLNLLGGAGEVGGSLPIGGMQGADLPGGLGGVSPYGDHGNDQGGFSGGEGGLPGFGRQNIETMRQNDQSSSDSNGYFPGMGHADNQDQMNGPTMADSRSSMFFPLKEAMTTYGSDLRAMDYPGASKKSEVPLQKKKRKNKE</sequence>
<feature type="region of interest" description="Disordered" evidence="1">
    <location>
        <begin position="1607"/>
        <end position="1631"/>
    </location>
</feature>
<name>A0ABM4D362_HYDVU</name>
<feature type="compositionally biased region" description="Basic and acidic residues" evidence="1">
    <location>
        <begin position="233"/>
        <end position="253"/>
    </location>
</feature>
<feature type="compositionally biased region" description="Acidic residues" evidence="1">
    <location>
        <begin position="279"/>
        <end position="289"/>
    </location>
</feature>
<dbReference type="RefSeq" id="XP_065668703.1">
    <property type="nucleotide sequence ID" value="XM_065812631.1"/>
</dbReference>
<gene>
    <name evidence="4" type="primary">LOC100214209</name>
</gene>
<feature type="compositionally biased region" description="Acidic residues" evidence="1">
    <location>
        <begin position="205"/>
        <end position="232"/>
    </location>
</feature>
<dbReference type="GeneID" id="100214209"/>
<protein>
    <submittedName>
        <fullName evidence="4">Uncharacterized protein LOC100214209 isoform X1</fullName>
    </submittedName>
</protein>
<evidence type="ECO:0000313" key="4">
    <source>
        <dbReference type="RefSeq" id="XP_065668703.1"/>
    </source>
</evidence>
<feature type="compositionally biased region" description="Basic residues" evidence="1">
    <location>
        <begin position="1180"/>
        <end position="1203"/>
    </location>
</feature>
<feature type="compositionally biased region" description="Polar residues" evidence="1">
    <location>
        <begin position="1576"/>
        <end position="1588"/>
    </location>
</feature>